<reference evidence="1 2" key="1">
    <citation type="journal article" date="2022" name="New Phytol.">
        <title>Ecological generalism drives hyperdiversity of secondary metabolite gene clusters in xylarialean endophytes.</title>
        <authorList>
            <person name="Franco M.E.E."/>
            <person name="Wisecaver J.H."/>
            <person name="Arnold A.E."/>
            <person name="Ju Y.M."/>
            <person name="Slot J.C."/>
            <person name="Ahrendt S."/>
            <person name="Moore L.P."/>
            <person name="Eastman K.E."/>
            <person name="Scott K."/>
            <person name="Konkel Z."/>
            <person name="Mondo S.J."/>
            <person name="Kuo A."/>
            <person name="Hayes R.D."/>
            <person name="Haridas S."/>
            <person name="Andreopoulos B."/>
            <person name="Riley R."/>
            <person name="LaButti K."/>
            <person name="Pangilinan J."/>
            <person name="Lipzen A."/>
            <person name="Amirebrahimi M."/>
            <person name="Yan J."/>
            <person name="Adam C."/>
            <person name="Keymanesh K."/>
            <person name="Ng V."/>
            <person name="Louie K."/>
            <person name="Northen T."/>
            <person name="Drula E."/>
            <person name="Henrissat B."/>
            <person name="Hsieh H.M."/>
            <person name="Youens-Clark K."/>
            <person name="Lutzoni F."/>
            <person name="Miadlikowska J."/>
            <person name="Eastwood D.C."/>
            <person name="Hamelin R.C."/>
            <person name="Grigoriev I.V."/>
            <person name="U'Ren J.M."/>
        </authorList>
    </citation>
    <scope>NUCLEOTIDE SEQUENCE [LARGE SCALE GENOMIC DNA]</scope>
    <source>
        <strain evidence="1 2">ER1909</strain>
    </source>
</reference>
<evidence type="ECO:0000313" key="1">
    <source>
        <dbReference type="EMBL" id="KAI6089294.1"/>
    </source>
</evidence>
<sequence length="453" mass="48940">MGRYELPPLPRTQRRQSQRSRVAGLVFAIVTTVLLCYTRSFPNSHSLTFPWPGPDEQPPPHTATMADDITLASIKHPTLLSSLPPSALPRPGADPDSSPHLIIIGDVHGQLAMLDALLAKAGYSGERNDTVVFTGDMINKGPDSGGVIDRAMAIGAYGVRGNHEDKVLRAWAKHRGKKNKDKDKKKHKHKNKHGHHSKAEGEGGDLVANGEVAEQVREEEEQEEALSKDDLADLATAAKLTPTQLRWLAQLPVILRVGAVSPRYGDVVVVHAGLVPGIPLEKQDAWAVMNMRTLLTSSSTSTSLKHPPRLEPSEGREGRPWASVWNELEKEKHKTGKGKGDRTTVVYGHDAKTGLKVRRYAFGLDSNCCRGGDLTALVFESAGAAAASSPAVESEYSGGEEDAVEVSGAKHGITHRLVSVSCEAAVSDDDGKGGKKKKEKSKEKHKDKGKDRI</sequence>
<accession>A0ACC0D9K5</accession>
<proteinExistence type="predicted"/>
<dbReference type="EMBL" id="MU394296">
    <property type="protein sequence ID" value="KAI6089294.1"/>
    <property type="molecule type" value="Genomic_DNA"/>
</dbReference>
<organism evidence="1 2">
    <name type="scientific">Hypoxylon rubiginosum</name>
    <dbReference type="NCBI Taxonomy" id="110542"/>
    <lineage>
        <taxon>Eukaryota</taxon>
        <taxon>Fungi</taxon>
        <taxon>Dikarya</taxon>
        <taxon>Ascomycota</taxon>
        <taxon>Pezizomycotina</taxon>
        <taxon>Sordariomycetes</taxon>
        <taxon>Xylariomycetidae</taxon>
        <taxon>Xylariales</taxon>
        <taxon>Hypoxylaceae</taxon>
        <taxon>Hypoxylon</taxon>
    </lineage>
</organism>
<dbReference type="Proteomes" id="UP001497680">
    <property type="component" value="Unassembled WGS sequence"/>
</dbReference>
<comment type="caution">
    <text evidence="1">The sequence shown here is derived from an EMBL/GenBank/DDBJ whole genome shotgun (WGS) entry which is preliminary data.</text>
</comment>
<evidence type="ECO:0000313" key="2">
    <source>
        <dbReference type="Proteomes" id="UP001497680"/>
    </source>
</evidence>
<gene>
    <name evidence="1" type="ORF">F4821DRAFT_231561</name>
</gene>
<name>A0ACC0D9K5_9PEZI</name>
<keyword evidence="2" id="KW-1185">Reference proteome</keyword>
<protein>
    <submittedName>
        <fullName evidence="1">Metallo-dependent phosphatase</fullName>
    </submittedName>
</protein>